<feature type="transmembrane region" description="Helical" evidence="1">
    <location>
        <begin position="182"/>
        <end position="203"/>
    </location>
</feature>
<dbReference type="EMBL" id="CP000282">
    <property type="protein sequence ID" value="ABD81589.1"/>
    <property type="molecule type" value="Genomic_DNA"/>
</dbReference>
<sequence>MCICFANFRTKAAPLCAPFSYALGFTMVQKTLPIILIIINLVYAPFLFLLVWGGVPRWYVQMYGIGAIILGCLFVACYKLKLKNRGILLLCCMLAMLLTHTKAGLVFGVVIPSVTIIYALLVLIAPSRYPYLFWFACGTVGSYIWLQSANNLCNYLVLYTYSFFSTETDQVLSFIRPIDLELIALSLVVVSPQIVSIVVLRFLQAHSLTKKASRTPQAAPLL</sequence>
<gene>
    <name evidence="2" type="ordered locus">Sde_2329</name>
</gene>
<evidence type="ECO:0000313" key="2">
    <source>
        <dbReference type="EMBL" id="ABD81589.1"/>
    </source>
</evidence>
<evidence type="ECO:0000313" key="3">
    <source>
        <dbReference type="Proteomes" id="UP000001947"/>
    </source>
</evidence>
<organism evidence="2 3">
    <name type="scientific">Saccharophagus degradans (strain 2-40 / ATCC 43961 / DSM 17024)</name>
    <dbReference type="NCBI Taxonomy" id="203122"/>
    <lineage>
        <taxon>Bacteria</taxon>
        <taxon>Pseudomonadati</taxon>
        <taxon>Pseudomonadota</taxon>
        <taxon>Gammaproteobacteria</taxon>
        <taxon>Cellvibrionales</taxon>
        <taxon>Cellvibrionaceae</taxon>
        <taxon>Saccharophagus</taxon>
    </lineage>
</organism>
<name>Q21I90_SACD2</name>
<dbReference type="Proteomes" id="UP000001947">
    <property type="component" value="Chromosome"/>
</dbReference>
<feature type="transmembrane region" description="Helical" evidence="1">
    <location>
        <begin position="106"/>
        <end position="124"/>
    </location>
</feature>
<dbReference type="AlphaFoldDB" id="Q21I90"/>
<feature type="transmembrane region" description="Helical" evidence="1">
    <location>
        <begin position="32"/>
        <end position="52"/>
    </location>
</feature>
<feature type="transmembrane region" description="Helical" evidence="1">
    <location>
        <begin position="58"/>
        <end position="78"/>
    </location>
</feature>
<dbReference type="HOGENOM" id="CLU_1244584_0_0_6"/>
<dbReference type="KEGG" id="sde:Sde_2329"/>
<protein>
    <submittedName>
        <fullName evidence="2">Uncharacterized protein</fullName>
    </submittedName>
</protein>
<evidence type="ECO:0000256" key="1">
    <source>
        <dbReference type="SAM" id="Phobius"/>
    </source>
</evidence>
<keyword evidence="1" id="KW-1133">Transmembrane helix</keyword>
<reference evidence="2 3" key="1">
    <citation type="journal article" date="2008" name="PLoS Genet.">
        <title>Complete genome sequence of the complex carbohydrate-degrading marine bacterium, Saccharophagus degradans strain 2-40 T.</title>
        <authorList>
            <person name="Weiner R.M."/>
            <person name="Taylor L.E.II."/>
            <person name="Henrissat B."/>
            <person name="Hauser L."/>
            <person name="Land M."/>
            <person name="Coutinho P.M."/>
            <person name="Rancurel C."/>
            <person name="Saunders E.H."/>
            <person name="Longmire A.G."/>
            <person name="Zhang H."/>
            <person name="Bayer E.A."/>
            <person name="Gilbert H.J."/>
            <person name="Larimer F."/>
            <person name="Zhulin I.B."/>
            <person name="Ekborg N.A."/>
            <person name="Lamed R."/>
            <person name="Richardson P.M."/>
            <person name="Borovok I."/>
            <person name="Hutcheson S."/>
        </authorList>
    </citation>
    <scope>NUCLEOTIDE SEQUENCE [LARGE SCALE GENOMIC DNA]</scope>
    <source>
        <strain evidence="3">2-40 / ATCC 43961 / DSM 17024</strain>
    </source>
</reference>
<keyword evidence="3" id="KW-1185">Reference proteome</keyword>
<keyword evidence="1" id="KW-0812">Transmembrane</keyword>
<proteinExistence type="predicted"/>
<keyword evidence="1" id="KW-0472">Membrane</keyword>
<accession>Q21I90</accession>